<accession>A0ABR2RV22</accession>
<organism evidence="1 2">
    <name type="scientific">Hibiscus sabdariffa</name>
    <name type="common">roselle</name>
    <dbReference type="NCBI Taxonomy" id="183260"/>
    <lineage>
        <taxon>Eukaryota</taxon>
        <taxon>Viridiplantae</taxon>
        <taxon>Streptophyta</taxon>
        <taxon>Embryophyta</taxon>
        <taxon>Tracheophyta</taxon>
        <taxon>Spermatophyta</taxon>
        <taxon>Magnoliopsida</taxon>
        <taxon>eudicotyledons</taxon>
        <taxon>Gunneridae</taxon>
        <taxon>Pentapetalae</taxon>
        <taxon>rosids</taxon>
        <taxon>malvids</taxon>
        <taxon>Malvales</taxon>
        <taxon>Malvaceae</taxon>
        <taxon>Malvoideae</taxon>
        <taxon>Hibiscus</taxon>
    </lineage>
</organism>
<dbReference type="EMBL" id="JBBPBN010000020">
    <property type="protein sequence ID" value="KAK9016786.1"/>
    <property type="molecule type" value="Genomic_DNA"/>
</dbReference>
<comment type="caution">
    <text evidence="1">The sequence shown here is derived from an EMBL/GenBank/DDBJ whole genome shotgun (WGS) entry which is preliminary data.</text>
</comment>
<reference evidence="1 2" key="1">
    <citation type="journal article" date="2024" name="G3 (Bethesda)">
        <title>Genome assembly of Hibiscus sabdariffa L. provides insights into metabolisms of medicinal natural products.</title>
        <authorList>
            <person name="Kim T."/>
        </authorList>
    </citation>
    <scope>NUCLEOTIDE SEQUENCE [LARGE SCALE GENOMIC DNA]</scope>
    <source>
        <strain evidence="1">TK-2024</strain>
        <tissue evidence="1">Old leaves</tissue>
    </source>
</reference>
<evidence type="ECO:0008006" key="3">
    <source>
        <dbReference type="Google" id="ProtNLM"/>
    </source>
</evidence>
<keyword evidence="2" id="KW-1185">Reference proteome</keyword>
<evidence type="ECO:0000313" key="1">
    <source>
        <dbReference type="EMBL" id="KAK9016786.1"/>
    </source>
</evidence>
<name>A0ABR2RV22_9ROSI</name>
<protein>
    <recommendedName>
        <fullName evidence="3">F-box associated domain-containing protein</fullName>
    </recommendedName>
</protein>
<sequence>MVNLPLLSAQPEAAELHELWVMKEYGVVDSWTKVLILPRDDEYLSVSRVLGFRKNGEVLLEVDNEKMASLDLNCQQMKLHEVEVGGDL</sequence>
<evidence type="ECO:0000313" key="2">
    <source>
        <dbReference type="Proteomes" id="UP001396334"/>
    </source>
</evidence>
<gene>
    <name evidence="1" type="ORF">V6N11_079280</name>
</gene>
<dbReference type="Proteomes" id="UP001396334">
    <property type="component" value="Unassembled WGS sequence"/>
</dbReference>
<proteinExistence type="predicted"/>